<dbReference type="OrthoDB" id="5416609at2759"/>
<dbReference type="Pfam" id="PF06985">
    <property type="entry name" value="HET"/>
    <property type="match status" value="1"/>
</dbReference>
<organism evidence="2 3">
    <name type="scientific">Stachybotrys elegans</name>
    <dbReference type="NCBI Taxonomy" id="80388"/>
    <lineage>
        <taxon>Eukaryota</taxon>
        <taxon>Fungi</taxon>
        <taxon>Dikarya</taxon>
        <taxon>Ascomycota</taxon>
        <taxon>Pezizomycotina</taxon>
        <taxon>Sordariomycetes</taxon>
        <taxon>Hypocreomycetidae</taxon>
        <taxon>Hypocreales</taxon>
        <taxon>Stachybotryaceae</taxon>
        <taxon>Stachybotrys</taxon>
    </lineage>
</organism>
<dbReference type="InterPro" id="IPR010730">
    <property type="entry name" value="HET"/>
</dbReference>
<protein>
    <submittedName>
        <fullName evidence="2">Heterokaryon incompatibility protein-domain-containing protein</fullName>
    </submittedName>
</protein>
<evidence type="ECO:0000259" key="1">
    <source>
        <dbReference type="Pfam" id="PF06985"/>
    </source>
</evidence>
<dbReference type="PANTHER" id="PTHR24148">
    <property type="entry name" value="ANKYRIN REPEAT DOMAIN-CONTAINING PROTEIN 39 HOMOLOG-RELATED"/>
    <property type="match status" value="1"/>
</dbReference>
<keyword evidence="3" id="KW-1185">Reference proteome</keyword>
<dbReference type="Pfam" id="PF26639">
    <property type="entry name" value="Het-6_barrel"/>
    <property type="match status" value="1"/>
</dbReference>
<gene>
    <name evidence="2" type="ORF">B0I35DRAFT_267719</name>
</gene>
<evidence type="ECO:0000313" key="3">
    <source>
        <dbReference type="Proteomes" id="UP000813444"/>
    </source>
</evidence>
<dbReference type="Proteomes" id="UP000813444">
    <property type="component" value="Unassembled WGS sequence"/>
</dbReference>
<accession>A0A8K0SP76</accession>
<dbReference type="InterPro" id="IPR052895">
    <property type="entry name" value="HetReg/Transcr_Mod"/>
</dbReference>
<reference evidence="2" key="1">
    <citation type="journal article" date="2021" name="Nat. Commun.">
        <title>Genetic determinants of endophytism in the Arabidopsis root mycobiome.</title>
        <authorList>
            <person name="Mesny F."/>
            <person name="Miyauchi S."/>
            <person name="Thiergart T."/>
            <person name="Pickel B."/>
            <person name="Atanasova L."/>
            <person name="Karlsson M."/>
            <person name="Huettel B."/>
            <person name="Barry K.W."/>
            <person name="Haridas S."/>
            <person name="Chen C."/>
            <person name="Bauer D."/>
            <person name="Andreopoulos W."/>
            <person name="Pangilinan J."/>
            <person name="LaButti K."/>
            <person name="Riley R."/>
            <person name="Lipzen A."/>
            <person name="Clum A."/>
            <person name="Drula E."/>
            <person name="Henrissat B."/>
            <person name="Kohler A."/>
            <person name="Grigoriev I.V."/>
            <person name="Martin F.M."/>
            <person name="Hacquard S."/>
        </authorList>
    </citation>
    <scope>NUCLEOTIDE SEQUENCE</scope>
    <source>
        <strain evidence="2">MPI-CAGE-CH-0235</strain>
    </source>
</reference>
<evidence type="ECO:0000313" key="2">
    <source>
        <dbReference type="EMBL" id="KAH7317140.1"/>
    </source>
</evidence>
<feature type="domain" description="Heterokaryon incompatibility" evidence="1">
    <location>
        <begin position="88"/>
        <end position="257"/>
    </location>
</feature>
<name>A0A8K0SP76_9HYPO</name>
<dbReference type="PANTHER" id="PTHR24148:SF64">
    <property type="entry name" value="HETEROKARYON INCOMPATIBILITY DOMAIN-CONTAINING PROTEIN"/>
    <property type="match status" value="1"/>
</dbReference>
<proteinExistence type="predicted"/>
<sequence length="750" mass="84710">MSQRTFRSRVWDEMVVQLTDQTKDEVVPEDGKLPDRTGNSTVTDLYRYDALQDEAKSLRLLVLLPGSRQDEIACRLYETTLDKCSEPYEALSYAWGKKGDETPIQVNNGTLYIRPNLRSALLNLRQPDKERTIWIDAICINQADTAERSRQVSIIGDIYRGASQTVVWLGESSGKSTPAAFAMLKDIAIESTRLFRATSSVDESSHEQNTVHIVDCPESFLEVVSTPSPLFDRYQNNEAIIHLFESTWWQRAWTIQEITLASRAVIVAGKYSLGWDHFRSGINYGLRIGIWTPILMGIVHDPTADLYLALQQLLRKLRTANPAVCPAQSLLEFLIHCRRHDASDPRDKVYALLGLLSLSDTHKTHPRLPVDLIPEYASSVSDVYSDTARKLILQTGTLDILGSCANPEKADVQRKSCQTLPSWVPDWSLRANIAKPFMYDAIGRPRATHASRHSNTTPRFSGDSERILQLEGYEITYITSLTSPLHKVQFGSEAIPEPTRRSGDGLRILLARIGNAWAVLGSIYEMLMSLVPHLSVYAEWEEFALKEAPTNPAPSSFARSPSTSLLGLTTDPLHALVSRLNATLALGIVPEEEPTDRLAIYWQTLCVGTYTEPPSDKRRKIAMQQHFYTWRNSLKAVRVLHRWRADGKLRPLAFVGFVRKTWNGISEFFRVLEGAYERRLARGANGYLCLVPEQAMDGDKLMLVKGGRVPLVMRQDEERSYWTLVGEAYVHGIMNGECWDESKCRELKVR</sequence>
<dbReference type="EMBL" id="JAGPNK010000008">
    <property type="protein sequence ID" value="KAH7317140.1"/>
    <property type="molecule type" value="Genomic_DNA"/>
</dbReference>
<comment type="caution">
    <text evidence="2">The sequence shown here is derived from an EMBL/GenBank/DDBJ whole genome shotgun (WGS) entry which is preliminary data.</text>
</comment>
<dbReference type="AlphaFoldDB" id="A0A8K0SP76"/>